<dbReference type="Proteomes" id="UP001342826">
    <property type="component" value="Unassembled WGS sequence"/>
</dbReference>
<dbReference type="EMBL" id="JARTFS010000001">
    <property type="protein sequence ID" value="MED4399834.1"/>
    <property type="molecule type" value="Genomic_DNA"/>
</dbReference>
<organism evidence="1 2">
    <name type="scientific">Metabacillus fastidiosus</name>
    <dbReference type="NCBI Taxonomy" id="1458"/>
    <lineage>
        <taxon>Bacteria</taxon>
        <taxon>Bacillati</taxon>
        <taxon>Bacillota</taxon>
        <taxon>Bacilli</taxon>
        <taxon>Bacillales</taxon>
        <taxon>Bacillaceae</taxon>
        <taxon>Metabacillus</taxon>
    </lineage>
</organism>
<proteinExistence type="predicted"/>
<gene>
    <name evidence="1" type="ORF">P9271_00475</name>
</gene>
<dbReference type="RefSeq" id="WP_328014557.1">
    <property type="nucleotide sequence ID" value="NZ_JARTFS010000001.1"/>
</dbReference>
<reference evidence="1 2" key="1">
    <citation type="submission" date="2023-03" db="EMBL/GenBank/DDBJ databases">
        <title>Bacillus Genome Sequencing.</title>
        <authorList>
            <person name="Dunlap C."/>
        </authorList>
    </citation>
    <scope>NUCLEOTIDE SEQUENCE [LARGE SCALE GENOMIC DNA]</scope>
    <source>
        <strain evidence="1 2">NRS-1717</strain>
    </source>
</reference>
<accession>A0ABU6NUC8</accession>
<evidence type="ECO:0000313" key="1">
    <source>
        <dbReference type="EMBL" id="MED4399834.1"/>
    </source>
</evidence>
<comment type="caution">
    <text evidence="1">The sequence shown here is derived from an EMBL/GenBank/DDBJ whole genome shotgun (WGS) entry which is preliminary data.</text>
</comment>
<name>A0ABU6NUC8_9BACI</name>
<keyword evidence="2" id="KW-1185">Reference proteome</keyword>
<protein>
    <submittedName>
        <fullName evidence="1">Uncharacterized protein</fullName>
    </submittedName>
</protein>
<sequence>MYIVNAKNSSGGFIMNKFEHLDEAKELVKKLYEEGHRDVFLSQEIPMKVKVTIEF</sequence>
<evidence type="ECO:0000313" key="2">
    <source>
        <dbReference type="Proteomes" id="UP001342826"/>
    </source>
</evidence>